<reference evidence="2" key="2">
    <citation type="submission" date="2023-05" db="EMBL/GenBank/DDBJ databases">
        <authorList>
            <consortium name="Lawrence Berkeley National Laboratory"/>
            <person name="Steindorff A."/>
            <person name="Hensen N."/>
            <person name="Bonometti L."/>
            <person name="Westerberg I."/>
            <person name="Brannstrom I.O."/>
            <person name="Guillou S."/>
            <person name="Cros-Aarteil S."/>
            <person name="Calhoun S."/>
            <person name="Haridas S."/>
            <person name="Kuo A."/>
            <person name="Mondo S."/>
            <person name="Pangilinan J."/>
            <person name="Riley R."/>
            <person name="Labutti K."/>
            <person name="Andreopoulos B."/>
            <person name="Lipzen A."/>
            <person name="Chen C."/>
            <person name="Yanf M."/>
            <person name="Daum C."/>
            <person name="Ng V."/>
            <person name="Clum A."/>
            <person name="Ohm R."/>
            <person name="Martin F."/>
            <person name="Silar P."/>
            <person name="Natvig D."/>
            <person name="Lalanne C."/>
            <person name="Gautier V."/>
            <person name="Ament-Velasquez S.L."/>
            <person name="Kruys A."/>
            <person name="Hutchinson M.I."/>
            <person name="Powell A.J."/>
            <person name="Barry K."/>
            <person name="Miller A.N."/>
            <person name="Grigoriev I.V."/>
            <person name="Debuchy R."/>
            <person name="Gladieux P."/>
            <person name="Thoren M.H."/>
            <person name="Johannesson H."/>
        </authorList>
    </citation>
    <scope>NUCLEOTIDE SEQUENCE</scope>
    <source>
        <strain evidence="2">CBS 532.94</strain>
    </source>
</reference>
<evidence type="ECO:0000313" key="2">
    <source>
        <dbReference type="EMBL" id="KAK4233966.1"/>
    </source>
</evidence>
<reference evidence="2" key="1">
    <citation type="journal article" date="2023" name="Mol. Phylogenet. Evol.">
        <title>Genome-scale phylogeny and comparative genomics of the fungal order Sordariales.</title>
        <authorList>
            <person name="Hensen N."/>
            <person name="Bonometti L."/>
            <person name="Westerberg I."/>
            <person name="Brannstrom I.O."/>
            <person name="Guillou S."/>
            <person name="Cros-Aarteil S."/>
            <person name="Calhoun S."/>
            <person name="Haridas S."/>
            <person name="Kuo A."/>
            <person name="Mondo S."/>
            <person name="Pangilinan J."/>
            <person name="Riley R."/>
            <person name="LaButti K."/>
            <person name="Andreopoulos B."/>
            <person name="Lipzen A."/>
            <person name="Chen C."/>
            <person name="Yan M."/>
            <person name="Daum C."/>
            <person name="Ng V."/>
            <person name="Clum A."/>
            <person name="Steindorff A."/>
            <person name="Ohm R.A."/>
            <person name="Martin F."/>
            <person name="Silar P."/>
            <person name="Natvig D.O."/>
            <person name="Lalanne C."/>
            <person name="Gautier V."/>
            <person name="Ament-Velasquez S.L."/>
            <person name="Kruys A."/>
            <person name="Hutchinson M.I."/>
            <person name="Powell A.J."/>
            <person name="Barry K."/>
            <person name="Miller A.N."/>
            <person name="Grigoriev I.V."/>
            <person name="Debuchy R."/>
            <person name="Gladieux P."/>
            <person name="Hiltunen Thoren M."/>
            <person name="Johannesson H."/>
        </authorList>
    </citation>
    <scope>NUCLEOTIDE SEQUENCE</scope>
    <source>
        <strain evidence="2">CBS 532.94</strain>
    </source>
</reference>
<dbReference type="Proteomes" id="UP001303760">
    <property type="component" value="Unassembled WGS sequence"/>
</dbReference>
<evidence type="ECO:0000256" key="1">
    <source>
        <dbReference type="SAM" id="MobiDB-lite"/>
    </source>
</evidence>
<proteinExistence type="predicted"/>
<gene>
    <name evidence="2" type="ORF">C8A03DRAFT_38284</name>
</gene>
<feature type="region of interest" description="Disordered" evidence="1">
    <location>
        <begin position="79"/>
        <end position="109"/>
    </location>
</feature>
<protein>
    <submittedName>
        <fullName evidence="2">Uncharacterized protein</fullName>
    </submittedName>
</protein>
<name>A0AAN7C2R6_9PEZI</name>
<dbReference type="EMBL" id="MU860439">
    <property type="protein sequence ID" value="KAK4233966.1"/>
    <property type="molecule type" value="Genomic_DNA"/>
</dbReference>
<keyword evidence="3" id="KW-1185">Reference proteome</keyword>
<evidence type="ECO:0000313" key="3">
    <source>
        <dbReference type="Proteomes" id="UP001303760"/>
    </source>
</evidence>
<dbReference type="InterPro" id="IPR032675">
    <property type="entry name" value="LRR_dom_sf"/>
</dbReference>
<comment type="caution">
    <text evidence="2">The sequence shown here is derived from an EMBL/GenBank/DDBJ whole genome shotgun (WGS) entry which is preliminary data.</text>
</comment>
<sequence length="372" mass="42516">MIRPSNANRTQGALILRPEMVQLIGYLSQEEKVKYEKRLANLWEMHDNAAPGSKQNEAKKKIADFGKVLCNKLLQRRQQSLGSRTQVPGGEGRNENGSAPNPVHSSPRLHKFPTEILNLICEYAYYEVSEPEPFPNGWWDLMQLVATLPPRLTTLHLEDGVIDLDDLWHIVSAAPQLKRLRFTYEEILDYDGIPYPLTELLSALSPLSDRLESLDVHWPFKYNWNSYYAGDDWDEFLDSFGCFSALKVLGVDNWVLSRLGEDILLDLVKALPRHQGLAVDVEKPIGDDLTNFAVAASKHEIPDSFRRLTLVTLDWRPGVQREPGEGRWDDFEPAVQESVLQLFRTGNVEVVLRKGEYDWVNFVEMEKTILST</sequence>
<dbReference type="Gene3D" id="3.80.10.10">
    <property type="entry name" value="Ribonuclease Inhibitor"/>
    <property type="match status" value="1"/>
</dbReference>
<dbReference type="SUPFAM" id="SSF52047">
    <property type="entry name" value="RNI-like"/>
    <property type="match status" value="1"/>
</dbReference>
<organism evidence="2 3">
    <name type="scientific">Achaetomium macrosporum</name>
    <dbReference type="NCBI Taxonomy" id="79813"/>
    <lineage>
        <taxon>Eukaryota</taxon>
        <taxon>Fungi</taxon>
        <taxon>Dikarya</taxon>
        <taxon>Ascomycota</taxon>
        <taxon>Pezizomycotina</taxon>
        <taxon>Sordariomycetes</taxon>
        <taxon>Sordariomycetidae</taxon>
        <taxon>Sordariales</taxon>
        <taxon>Chaetomiaceae</taxon>
        <taxon>Achaetomium</taxon>
    </lineage>
</organism>
<dbReference type="AlphaFoldDB" id="A0AAN7C2R6"/>
<accession>A0AAN7C2R6</accession>